<gene>
    <name evidence="4 5" type="primary">bamC</name>
    <name evidence="5" type="ORF">PGX00_13315</name>
</gene>
<evidence type="ECO:0000313" key="6">
    <source>
        <dbReference type="Proteomes" id="UP001210678"/>
    </source>
</evidence>
<proteinExistence type="inferred from homology"/>
<dbReference type="HAMAP" id="MF_00924">
    <property type="entry name" value="OM_assembly_BamC"/>
    <property type="match status" value="1"/>
</dbReference>
<dbReference type="InterPro" id="IPR042268">
    <property type="entry name" value="BamC_C"/>
</dbReference>
<evidence type="ECO:0000256" key="3">
    <source>
        <dbReference type="ARBA" id="ARBA00023237"/>
    </source>
</evidence>
<dbReference type="PROSITE" id="PS51257">
    <property type="entry name" value="PROKAR_LIPOPROTEIN"/>
    <property type="match status" value="1"/>
</dbReference>
<dbReference type="Pfam" id="PF06804">
    <property type="entry name" value="Lipoprotein_18"/>
    <property type="match status" value="1"/>
</dbReference>
<dbReference type="InterPro" id="IPR014524">
    <property type="entry name" value="BamC"/>
</dbReference>
<comment type="function">
    <text evidence="4">Part of the outer membrane protein assembly complex, which is involved in assembly and insertion of beta-barrel proteins into the outer membrane.</text>
</comment>
<dbReference type="Gene3D" id="3.30.310.170">
    <property type="entry name" value="Outer membrane protein assembly factor BamC"/>
    <property type="match status" value="1"/>
</dbReference>
<keyword evidence="1 4" id="KW-0732">Signal</keyword>
<dbReference type="RefSeq" id="WP_272137190.1">
    <property type="nucleotide sequence ID" value="NZ_JAQLOI010000001.1"/>
</dbReference>
<comment type="subunit">
    <text evidence="4">Part of the Bam complex.</text>
</comment>
<keyword evidence="4" id="KW-0564">Palmitate</keyword>
<protein>
    <recommendedName>
        <fullName evidence="4">Outer membrane protein assembly factor BamC</fullName>
    </recommendedName>
</protein>
<evidence type="ECO:0000256" key="1">
    <source>
        <dbReference type="ARBA" id="ARBA00022729"/>
    </source>
</evidence>
<name>A0ABT4YST4_9VIBR</name>
<dbReference type="NCBIfam" id="NF008674">
    <property type="entry name" value="PRK11679.1"/>
    <property type="match status" value="1"/>
</dbReference>
<dbReference type="InterPro" id="IPR010653">
    <property type="entry name" value="NlpB/DapX"/>
</dbReference>
<sequence length="340" mass="38747">MKFSHQLVISSLAVLVLSACSGSPEQRRQAKDDFEYLETVPFESWTVQEGAKGEFYPNYDIPVGDYDGNIGPDVDIRPPQQILELIPGARSEVKDGVVSIWLLREDEVDNVWESVNDMIVERNIKLRVDSETRLESDWISWESEDEENLIEARYLFERIEANNRYGFQVSLIDWKENGIAKVVSRTNKERYNTFMTNVITSTYDQRLRAEADRKALQLVKQIPISMGKDRSGLPVIIARAPYNAFWQRLTTVLPKLGFQLEERNQSQGLLKAKYSEPDDEFWTSIGTKPLSLESKTYTFLLGDMGNRTSINITDSTGKPVTAEVLESIVPAFAAVIAKEY</sequence>
<keyword evidence="2 4" id="KW-0472">Membrane</keyword>
<comment type="similarity">
    <text evidence="4">Belongs to the BamC family.</text>
</comment>
<keyword evidence="3 4" id="KW-0998">Cell outer membrane</keyword>
<comment type="subcellular location">
    <subcellularLocation>
        <location evidence="4">Cell outer membrane</location>
        <topology evidence="4">Lipid-anchor</topology>
    </subcellularLocation>
</comment>
<organism evidence="5 6">
    <name type="scientific">Vibrio algarum</name>
    <dbReference type="NCBI Taxonomy" id="3020714"/>
    <lineage>
        <taxon>Bacteria</taxon>
        <taxon>Pseudomonadati</taxon>
        <taxon>Pseudomonadota</taxon>
        <taxon>Gammaproteobacteria</taxon>
        <taxon>Vibrionales</taxon>
        <taxon>Vibrionaceae</taxon>
        <taxon>Vibrio</taxon>
    </lineage>
</organism>
<dbReference type="EMBL" id="JAQLOI010000001">
    <property type="protein sequence ID" value="MDB1124578.1"/>
    <property type="molecule type" value="Genomic_DNA"/>
</dbReference>
<dbReference type="Proteomes" id="UP001210678">
    <property type="component" value="Unassembled WGS sequence"/>
</dbReference>
<keyword evidence="6" id="KW-1185">Reference proteome</keyword>
<accession>A0ABT4YST4</accession>
<evidence type="ECO:0000256" key="2">
    <source>
        <dbReference type="ARBA" id="ARBA00023136"/>
    </source>
</evidence>
<comment type="caution">
    <text evidence="5">The sequence shown here is derived from an EMBL/GenBank/DDBJ whole genome shotgun (WGS) entry which is preliminary data.</text>
</comment>
<keyword evidence="4" id="KW-0449">Lipoprotein</keyword>
<dbReference type="Gene3D" id="3.30.530.50">
    <property type="match status" value="1"/>
</dbReference>
<evidence type="ECO:0000313" key="5">
    <source>
        <dbReference type="EMBL" id="MDB1124578.1"/>
    </source>
</evidence>
<evidence type="ECO:0000256" key="4">
    <source>
        <dbReference type="HAMAP-Rule" id="MF_00924"/>
    </source>
</evidence>
<reference evidence="5 6" key="1">
    <citation type="submission" date="2023-01" db="EMBL/GenBank/DDBJ databases">
        <title>Vibrio sp. KJ40-1 sp.nov, isolated from marine algae.</title>
        <authorList>
            <person name="Butt M."/>
            <person name="Kim J.M.J."/>
            <person name="Jeon C.O.C."/>
        </authorList>
    </citation>
    <scope>NUCLEOTIDE SEQUENCE [LARGE SCALE GENOMIC DNA]</scope>
    <source>
        <strain evidence="5 6">KJ40-1</strain>
    </source>
</reference>
<dbReference type="PIRSF" id="PIRSF026343">
    <property type="entry name" value="NlpB"/>
    <property type="match status" value="1"/>
</dbReference>